<evidence type="ECO:0000313" key="1">
    <source>
        <dbReference type="EMBL" id="KKN31210.1"/>
    </source>
</evidence>
<protein>
    <recommendedName>
        <fullName evidence="2">Phage portal protein</fullName>
    </recommendedName>
</protein>
<reference evidence="1" key="1">
    <citation type="journal article" date="2015" name="Nature">
        <title>Complex archaea that bridge the gap between prokaryotes and eukaryotes.</title>
        <authorList>
            <person name="Spang A."/>
            <person name="Saw J.H."/>
            <person name="Jorgensen S.L."/>
            <person name="Zaremba-Niedzwiedzka K."/>
            <person name="Martijn J."/>
            <person name="Lind A.E."/>
            <person name="van Eijk R."/>
            <person name="Schleper C."/>
            <person name="Guy L."/>
            <person name="Ettema T.J."/>
        </authorList>
    </citation>
    <scope>NUCLEOTIDE SEQUENCE</scope>
</reference>
<sequence>MDPTRRNLTYREMSDNSPVIGGVLLLLDLLVKQVEWDIRTPEGMEEDPVAVEQAAFVDSCFLDLGRPFKDAVSDFLSFVPFGWSYHNVVFKRRNGFQPEPNIGADGKVIEGPVSSLFSDGKVGWDKFAGRAQSTLDRWIFSSRGDIVAMVQRPPNGGTSVTIPLSRALHFRTSGRHNNPEGRSVLRTAYRPWYFHKTIEEIMAIGIDRDLAGTPVLEVPGEYMKARANLPANLARERDQWEKLVRNIRRGAKDGILMPLVRDRNGKERFKLSLLTTGGRRQFDIKGLLEYYDQRMAMAALSDVILLGHETVGSFALADSKTNLTAMFGSSLTDIITGQFNRRAIPALMRINGMDPERAPLLVPGDMESLNLEELAIYVQALSGAGMPLFPNEALEGHLLAAAGLPGESQELE</sequence>
<proteinExistence type="predicted"/>
<accession>A0A0F9PH98</accession>
<dbReference type="EMBL" id="LAZR01002349">
    <property type="protein sequence ID" value="KKN31210.1"/>
    <property type="molecule type" value="Genomic_DNA"/>
</dbReference>
<evidence type="ECO:0008006" key="2">
    <source>
        <dbReference type="Google" id="ProtNLM"/>
    </source>
</evidence>
<comment type="caution">
    <text evidence="1">The sequence shown here is derived from an EMBL/GenBank/DDBJ whole genome shotgun (WGS) entry which is preliminary data.</text>
</comment>
<name>A0A0F9PH98_9ZZZZ</name>
<dbReference type="Pfam" id="PF06074">
    <property type="entry name" value="Portal_Mu"/>
    <property type="match status" value="1"/>
</dbReference>
<gene>
    <name evidence="1" type="ORF">LCGC14_0826330</name>
</gene>
<organism evidence="1">
    <name type="scientific">marine sediment metagenome</name>
    <dbReference type="NCBI Taxonomy" id="412755"/>
    <lineage>
        <taxon>unclassified sequences</taxon>
        <taxon>metagenomes</taxon>
        <taxon>ecological metagenomes</taxon>
    </lineage>
</organism>
<dbReference type="AlphaFoldDB" id="A0A0F9PH98"/>
<dbReference type="InterPro" id="IPR009279">
    <property type="entry name" value="Portal_Mu"/>
</dbReference>